<dbReference type="InterPro" id="IPR001296">
    <property type="entry name" value="Glyco_trans_1"/>
</dbReference>
<feature type="domain" description="Glycosyl transferase family 1" evidence="2">
    <location>
        <begin position="186"/>
        <end position="305"/>
    </location>
</feature>
<evidence type="ECO:0000259" key="3">
    <source>
        <dbReference type="Pfam" id="PF13439"/>
    </source>
</evidence>
<feature type="domain" description="Glycosyltransferase subfamily 4-like N-terminal" evidence="3">
    <location>
        <begin position="45"/>
        <end position="161"/>
    </location>
</feature>
<evidence type="ECO:0000259" key="2">
    <source>
        <dbReference type="Pfam" id="PF00534"/>
    </source>
</evidence>
<dbReference type="Pfam" id="PF00534">
    <property type="entry name" value="Glycos_transf_1"/>
    <property type="match status" value="1"/>
</dbReference>
<protein>
    <submittedName>
        <fullName evidence="4">Glycosyltransferase involved in cell wall biosynthesis</fullName>
    </submittedName>
</protein>
<dbReference type="Gene3D" id="3.40.50.2000">
    <property type="entry name" value="Glycogen Phosphorylase B"/>
    <property type="match status" value="2"/>
</dbReference>
<name>A0A7W6AAJ0_9SPHN</name>
<organism evidence="4 5">
    <name type="scientific">Sphingomonas pseudosanguinis</name>
    <dbReference type="NCBI Taxonomy" id="413712"/>
    <lineage>
        <taxon>Bacteria</taxon>
        <taxon>Pseudomonadati</taxon>
        <taxon>Pseudomonadota</taxon>
        <taxon>Alphaproteobacteria</taxon>
        <taxon>Sphingomonadales</taxon>
        <taxon>Sphingomonadaceae</taxon>
        <taxon>Sphingomonas</taxon>
    </lineage>
</organism>
<dbReference type="Pfam" id="PF13439">
    <property type="entry name" value="Glyco_transf_4"/>
    <property type="match status" value="1"/>
</dbReference>
<proteinExistence type="predicted"/>
<keyword evidence="1 4" id="KW-0808">Transferase</keyword>
<evidence type="ECO:0000313" key="5">
    <source>
        <dbReference type="Proteomes" id="UP000538670"/>
    </source>
</evidence>
<gene>
    <name evidence="4" type="ORF">GGR48_001563</name>
</gene>
<reference evidence="4 5" key="1">
    <citation type="submission" date="2020-08" db="EMBL/GenBank/DDBJ databases">
        <title>Genomic Encyclopedia of Type Strains, Phase IV (KMG-IV): sequencing the most valuable type-strain genomes for metagenomic binning, comparative biology and taxonomic classification.</title>
        <authorList>
            <person name="Goeker M."/>
        </authorList>
    </citation>
    <scope>NUCLEOTIDE SEQUENCE [LARGE SCALE GENOMIC DNA]</scope>
    <source>
        <strain evidence="4 5">DSM 19512</strain>
    </source>
</reference>
<dbReference type="Proteomes" id="UP000538670">
    <property type="component" value="Unassembled WGS sequence"/>
</dbReference>
<accession>A0A7W6AAJ0</accession>
<dbReference type="AlphaFoldDB" id="A0A7W6AAJ0"/>
<dbReference type="PANTHER" id="PTHR46401:SF2">
    <property type="entry name" value="GLYCOSYLTRANSFERASE WBBK-RELATED"/>
    <property type="match status" value="1"/>
</dbReference>
<dbReference type="GO" id="GO:0016757">
    <property type="term" value="F:glycosyltransferase activity"/>
    <property type="evidence" value="ECO:0007669"/>
    <property type="project" value="InterPro"/>
</dbReference>
<dbReference type="EMBL" id="JACIDH010000004">
    <property type="protein sequence ID" value="MBB3879140.1"/>
    <property type="molecule type" value="Genomic_DNA"/>
</dbReference>
<comment type="caution">
    <text evidence="4">The sequence shown here is derived from an EMBL/GenBank/DDBJ whole genome shotgun (WGS) entry which is preliminary data.</text>
</comment>
<dbReference type="SUPFAM" id="SSF53756">
    <property type="entry name" value="UDP-Glycosyltransferase/glycogen phosphorylase"/>
    <property type="match status" value="1"/>
</dbReference>
<evidence type="ECO:0000313" key="4">
    <source>
        <dbReference type="EMBL" id="MBB3879140.1"/>
    </source>
</evidence>
<dbReference type="PANTHER" id="PTHR46401">
    <property type="entry name" value="GLYCOSYLTRANSFERASE WBBK-RELATED"/>
    <property type="match status" value="1"/>
</dbReference>
<sequence>MATTTTRSEPKPLIVLAQAAGAVSGENPYTKLLYAGMADQNVVVHPYSRRSLIALRPDIIHVHWPEFLVRWNAGTAKAAADATKELALLWLARRRGAKLVWTAHDLGAHDKPDVGRLYARFTAAFNAMVDRVISLSPAALESVRAHYPAIARRPADIVPHGHYQGYYPATPTSHPGLAAARDAVAGKPTCLIFGQIRRYKNVTGLMQDFAETRAETGNDAQLVIAGEIRGTEEFRQEVLTKAAETPGVHLIPDRIADADVWALHDMADVIVLPYAQGSALHSGAAILALSLGKPIVVRDTPTMRDLQAIVGADWVALFNGTPRDALATAAALLAAPRATAPDLTELDPALTARQTVACYRAAHQA</sequence>
<dbReference type="RefSeq" id="WP_183951325.1">
    <property type="nucleotide sequence ID" value="NZ_JACIDH010000004.1"/>
</dbReference>
<evidence type="ECO:0000256" key="1">
    <source>
        <dbReference type="ARBA" id="ARBA00022679"/>
    </source>
</evidence>
<dbReference type="InterPro" id="IPR028098">
    <property type="entry name" value="Glyco_trans_4-like_N"/>
</dbReference>
<keyword evidence="5" id="KW-1185">Reference proteome</keyword>
<dbReference type="GO" id="GO:0009103">
    <property type="term" value="P:lipopolysaccharide biosynthetic process"/>
    <property type="evidence" value="ECO:0007669"/>
    <property type="project" value="TreeGrafter"/>
</dbReference>